<evidence type="ECO:0008006" key="3">
    <source>
        <dbReference type="Google" id="ProtNLM"/>
    </source>
</evidence>
<dbReference type="EMBL" id="KE356561">
    <property type="protein sequence ID" value="ERG94882.1"/>
    <property type="molecule type" value="Genomic_DNA"/>
</dbReference>
<reference evidence="1 2" key="1">
    <citation type="journal article" date="2013" name="PLoS ONE">
        <title>Assembly-driven community genomics of a hypersaline microbial ecosystem.</title>
        <authorList>
            <person name="Podell S."/>
            <person name="Ugalde J.A."/>
            <person name="Narasingarao P."/>
            <person name="Banfield J.F."/>
            <person name="Heidelberg K.B."/>
            <person name="Allen E.E."/>
        </authorList>
    </citation>
    <scope>NUCLEOTIDE SEQUENCE [LARGE SCALE GENOMIC DNA]</scope>
    <source>
        <strain evidence="2">J07HQW2</strain>
    </source>
</reference>
<dbReference type="InterPro" id="IPR017850">
    <property type="entry name" value="Alkaline_phosphatase_core_sf"/>
</dbReference>
<evidence type="ECO:0000313" key="1">
    <source>
        <dbReference type="EMBL" id="ERG94882.1"/>
    </source>
</evidence>
<dbReference type="SUPFAM" id="SSF53649">
    <property type="entry name" value="Alkaline phosphatase-like"/>
    <property type="match status" value="1"/>
</dbReference>
<name>U1PMD8_9EURY</name>
<dbReference type="AlphaFoldDB" id="U1PMD8"/>
<dbReference type="eggNOG" id="arCOG04525">
    <property type="taxonomic scope" value="Archaea"/>
</dbReference>
<evidence type="ECO:0000313" key="2">
    <source>
        <dbReference type="Proteomes" id="UP000030710"/>
    </source>
</evidence>
<dbReference type="Proteomes" id="UP000030710">
    <property type="component" value="Unassembled WGS sequence"/>
</dbReference>
<accession>U1PMD8</accession>
<gene>
    <name evidence="1" type="ORF">J07HQW2_01324</name>
</gene>
<dbReference type="Gene3D" id="3.40.720.10">
    <property type="entry name" value="Alkaline Phosphatase, subunit A"/>
    <property type="match status" value="1"/>
</dbReference>
<protein>
    <recommendedName>
        <fullName evidence="3">PglZ domain protein</fullName>
    </recommendedName>
</protein>
<organism evidence="1 2">
    <name type="scientific">Haloquadratum walsbyi J07HQW2</name>
    <dbReference type="NCBI Taxonomy" id="1238425"/>
    <lineage>
        <taxon>Archaea</taxon>
        <taxon>Methanobacteriati</taxon>
        <taxon>Methanobacteriota</taxon>
        <taxon>Stenosarchaea group</taxon>
        <taxon>Halobacteria</taxon>
        <taxon>Halobacteriales</taxon>
        <taxon>Haloferacaceae</taxon>
        <taxon>Haloquadratum</taxon>
    </lineage>
</organism>
<sequence>MNFGQRIRDAYSELCEKYDDPIWRRSRITQHVVRPIHRVYPRDNNTTSVIEEDWDTLIILDACRADLFEKTINLDRFDRYERRVSAGSMTREWAQHNFAGRELGDTVYVSSNPYISTIAGDVFHELREVWRNKFDDEERTVLPDAVSEEARHAHLDNPNKRLVIHYMQPHYPFIDRPDLRFQSWHPDEIVDGDAGGERPHDPWQALAMGLVDRQTVWEAYADNLKRGVNEVFTFAATLNGKTIVTSDHGNMLGERAYPVPIRLYGHPEGIRHPALTEIPWAVINSGKRRDITAEEIKHTDAIDSRVVKSRLQDLGYV</sequence>
<dbReference type="HOGENOM" id="CLU_069530_0_0_2"/>
<proteinExistence type="predicted"/>